<dbReference type="Proteomes" id="UP000467841">
    <property type="component" value="Unassembled WGS sequence"/>
</dbReference>
<dbReference type="OrthoDB" id="45365at2759"/>
<evidence type="ECO:0000313" key="3">
    <source>
        <dbReference type="Proteomes" id="UP000467841"/>
    </source>
</evidence>
<dbReference type="PANTHER" id="PTHR24414">
    <property type="entry name" value="F-BOX/KELCH-REPEAT PROTEIN SKIP4"/>
    <property type="match status" value="1"/>
</dbReference>
<evidence type="ECO:0000259" key="1">
    <source>
        <dbReference type="Pfam" id="PF25210"/>
    </source>
</evidence>
<keyword evidence="3" id="KW-1185">Reference proteome</keyword>
<gene>
    <name evidence="2" type="ORF">MERR_LOCUS42247</name>
</gene>
<proteinExistence type="predicted"/>
<comment type="caution">
    <text evidence="2">The sequence shown here is derived from an EMBL/GenBank/DDBJ whole genome shotgun (WGS) entry which is preliminary data.</text>
</comment>
<dbReference type="AlphaFoldDB" id="A0A6D2L4Y5"/>
<name>A0A6D2L4Y5_9BRAS</name>
<accession>A0A6D2L4Y5</accession>
<feature type="domain" description="FKB95-like N-terminal Kelch" evidence="1">
    <location>
        <begin position="40"/>
        <end position="275"/>
    </location>
</feature>
<dbReference type="Gene3D" id="2.120.10.80">
    <property type="entry name" value="Kelch-type beta propeller"/>
    <property type="match status" value="1"/>
</dbReference>
<dbReference type="SUPFAM" id="SSF117281">
    <property type="entry name" value="Kelch motif"/>
    <property type="match status" value="1"/>
</dbReference>
<dbReference type="InterPro" id="IPR057499">
    <property type="entry name" value="Kelch_FKB95"/>
</dbReference>
<reference evidence="2" key="1">
    <citation type="submission" date="2020-01" db="EMBL/GenBank/DDBJ databases">
        <authorList>
            <person name="Mishra B."/>
        </authorList>
    </citation>
    <scope>NUCLEOTIDE SEQUENCE [LARGE SCALE GENOMIC DNA]</scope>
</reference>
<sequence>MSSPEKQSPPPQSCTFLSLPYDIQLTCVARISRHNSASHWYILCRKPDKTLTNSIKSAGYVLARVPVPVPAPAHLTHVSVGSCIYSFSRWGSLSVSVMDCQSHMWAEAPRFPVNLVIRSASVFDQKIYVAALGRNKVGDSFPNYFAVFDTKTQHLDPLPLPCTDKNFCLRDCYSACIDGKFYVMAGDSDVAAYDPKEGRWDLTRSRMSRFMYDDSYCVIGNVLYSFFFEKLQWYDSEGRNWRDLQGLVGLPKLPTARHVTLADYGGKMVVLWKNETTYDDDMSHGCSFFFWSCVSRML</sequence>
<dbReference type="InterPro" id="IPR050354">
    <property type="entry name" value="F-box/kelch-repeat_ARATH"/>
</dbReference>
<protein>
    <recommendedName>
        <fullName evidence="1">FKB95-like N-terminal Kelch domain-containing protein</fullName>
    </recommendedName>
</protein>
<organism evidence="2 3">
    <name type="scientific">Microthlaspi erraticum</name>
    <dbReference type="NCBI Taxonomy" id="1685480"/>
    <lineage>
        <taxon>Eukaryota</taxon>
        <taxon>Viridiplantae</taxon>
        <taxon>Streptophyta</taxon>
        <taxon>Embryophyta</taxon>
        <taxon>Tracheophyta</taxon>
        <taxon>Spermatophyta</taxon>
        <taxon>Magnoliopsida</taxon>
        <taxon>eudicotyledons</taxon>
        <taxon>Gunneridae</taxon>
        <taxon>Pentapetalae</taxon>
        <taxon>rosids</taxon>
        <taxon>malvids</taxon>
        <taxon>Brassicales</taxon>
        <taxon>Brassicaceae</taxon>
        <taxon>Coluteocarpeae</taxon>
        <taxon>Microthlaspi</taxon>
    </lineage>
</organism>
<dbReference type="PANTHER" id="PTHR24414:SF184">
    <property type="entry name" value="GALACTOSE OXIDASE_KELCH REPEAT SUPERFAMILY PROTEIN"/>
    <property type="match status" value="1"/>
</dbReference>
<evidence type="ECO:0000313" key="2">
    <source>
        <dbReference type="EMBL" id="CAA7055011.1"/>
    </source>
</evidence>
<dbReference type="InterPro" id="IPR015915">
    <property type="entry name" value="Kelch-typ_b-propeller"/>
</dbReference>
<dbReference type="EMBL" id="CACVBM020001606">
    <property type="protein sequence ID" value="CAA7055011.1"/>
    <property type="molecule type" value="Genomic_DNA"/>
</dbReference>
<dbReference type="Pfam" id="PF25210">
    <property type="entry name" value="Kelch_FKB95"/>
    <property type="match status" value="1"/>
</dbReference>